<evidence type="ECO:0000313" key="2">
    <source>
        <dbReference type="Proteomes" id="UP000828390"/>
    </source>
</evidence>
<sequence length="54" mass="5944">MSSSRISIVIYPSVVRDSVPDVLQSFQHGHLPLCSQIFRGRCPTVESTLAPTMV</sequence>
<reference evidence="1" key="2">
    <citation type="submission" date="2020-11" db="EMBL/GenBank/DDBJ databases">
        <authorList>
            <person name="McCartney M.A."/>
            <person name="Auch B."/>
            <person name="Kono T."/>
            <person name="Mallez S."/>
            <person name="Becker A."/>
            <person name="Gohl D.M."/>
            <person name="Silverstein K.A.T."/>
            <person name="Koren S."/>
            <person name="Bechman K.B."/>
            <person name="Herman A."/>
            <person name="Abrahante J.E."/>
            <person name="Garbe J."/>
        </authorList>
    </citation>
    <scope>NUCLEOTIDE SEQUENCE</scope>
    <source>
        <strain evidence="1">Duluth1</strain>
        <tissue evidence="1">Whole animal</tissue>
    </source>
</reference>
<proteinExistence type="predicted"/>
<keyword evidence="2" id="KW-1185">Reference proteome</keyword>
<protein>
    <submittedName>
        <fullName evidence="1">Uncharacterized protein</fullName>
    </submittedName>
</protein>
<gene>
    <name evidence="1" type="ORF">DPMN_159496</name>
</gene>
<dbReference type="EMBL" id="JAIWYP010000008">
    <property type="protein sequence ID" value="KAH3781597.1"/>
    <property type="molecule type" value="Genomic_DNA"/>
</dbReference>
<dbReference type="AlphaFoldDB" id="A0A9D4IQS0"/>
<accession>A0A9D4IQS0</accession>
<organism evidence="1 2">
    <name type="scientific">Dreissena polymorpha</name>
    <name type="common">Zebra mussel</name>
    <name type="synonym">Mytilus polymorpha</name>
    <dbReference type="NCBI Taxonomy" id="45954"/>
    <lineage>
        <taxon>Eukaryota</taxon>
        <taxon>Metazoa</taxon>
        <taxon>Spiralia</taxon>
        <taxon>Lophotrochozoa</taxon>
        <taxon>Mollusca</taxon>
        <taxon>Bivalvia</taxon>
        <taxon>Autobranchia</taxon>
        <taxon>Heteroconchia</taxon>
        <taxon>Euheterodonta</taxon>
        <taxon>Imparidentia</taxon>
        <taxon>Neoheterodontei</taxon>
        <taxon>Myida</taxon>
        <taxon>Dreissenoidea</taxon>
        <taxon>Dreissenidae</taxon>
        <taxon>Dreissena</taxon>
    </lineage>
</organism>
<reference evidence="1" key="1">
    <citation type="journal article" date="2019" name="bioRxiv">
        <title>The Genome of the Zebra Mussel, Dreissena polymorpha: A Resource for Invasive Species Research.</title>
        <authorList>
            <person name="McCartney M.A."/>
            <person name="Auch B."/>
            <person name="Kono T."/>
            <person name="Mallez S."/>
            <person name="Zhang Y."/>
            <person name="Obille A."/>
            <person name="Becker A."/>
            <person name="Abrahante J.E."/>
            <person name="Garbe J."/>
            <person name="Badalamenti J.P."/>
            <person name="Herman A."/>
            <person name="Mangelson H."/>
            <person name="Liachko I."/>
            <person name="Sullivan S."/>
            <person name="Sone E.D."/>
            <person name="Koren S."/>
            <person name="Silverstein K.A.T."/>
            <person name="Beckman K.B."/>
            <person name="Gohl D.M."/>
        </authorList>
    </citation>
    <scope>NUCLEOTIDE SEQUENCE</scope>
    <source>
        <strain evidence="1">Duluth1</strain>
        <tissue evidence="1">Whole animal</tissue>
    </source>
</reference>
<name>A0A9D4IQS0_DREPO</name>
<evidence type="ECO:0000313" key="1">
    <source>
        <dbReference type="EMBL" id="KAH3781597.1"/>
    </source>
</evidence>
<comment type="caution">
    <text evidence="1">The sequence shown here is derived from an EMBL/GenBank/DDBJ whole genome shotgun (WGS) entry which is preliminary data.</text>
</comment>
<dbReference type="Proteomes" id="UP000828390">
    <property type="component" value="Unassembled WGS sequence"/>
</dbReference>